<feature type="transmembrane region" description="Helical" evidence="6">
    <location>
        <begin position="160"/>
        <end position="180"/>
    </location>
</feature>
<feature type="transmembrane region" description="Helical" evidence="6">
    <location>
        <begin position="387"/>
        <end position="407"/>
    </location>
</feature>
<dbReference type="GO" id="GO:0016020">
    <property type="term" value="C:membrane"/>
    <property type="evidence" value="ECO:0007669"/>
    <property type="project" value="UniProtKB-SubCell"/>
</dbReference>
<feature type="transmembrane region" description="Helical" evidence="6">
    <location>
        <begin position="419"/>
        <end position="440"/>
    </location>
</feature>
<feature type="transmembrane region" description="Helical" evidence="6">
    <location>
        <begin position="55"/>
        <end position="75"/>
    </location>
</feature>
<evidence type="ECO:0000256" key="5">
    <source>
        <dbReference type="ARBA" id="ARBA00023136"/>
    </source>
</evidence>
<feature type="transmembrane region" description="Helical" evidence="6">
    <location>
        <begin position="361"/>
        <end position="381"/>
    </location>
</feature>
<dbReference type="PANTHER" id="PTHR43791:SF6">
    <property type="entry name" value="TRANSPORTER, PUTATIVE (AFU_ORTHOLOGUE AFUA_1G16690)-RELATED"/>
    <property type="match status" value="1"/>
</dbReference>
<dbReference type="PANTHER" id="PTHR43791">
    <property type="entry name" value="PERMEASE-RELATED"/>
    <property type="match status" value="1"/>
</dbReference>
<dbReference type="AlphaFoldDB" id="I4YJ63"/>
<feature type="transmembrane region" description="Helical" evidence="6">
    <location>
        <begin position="297"/>
        <end position="317"/>
    </location>
</feature>
<keyword evidence="2" id="KW-0813">Transport</keyword>
<feature type="transmembrane region" description="Helical" evidence="6">
    <location>
        <begin position="192"/>
        <end position="214"/>
    </location>
</feature>
<reference evidence="8 9" key="1">
    <citation type="journal article" date="2012" name="Fungal Genet. Biol.">
        <title>The genome of the xerotolerant mold Wallemia sebi reveals adaptations to osmotic stress and suggests cryptic sexual reproduction.</title>
        <authorList>
            <person name="Padamsee M."/>
            <person name="Kumar T.K.A."/>
            <person name="Riley R."/>
            <person name="Binder M."/>
            <person name="Boyd A."/>
            <person name="Calvo A.M."/>
            <person name="Furukawa K."/>
            <person name="Hesse C."/>
            <person name="Hohmann S."/>
            <person name="James T.Y."/>
            <person name="LaButti K."/>
            <person name="Lapidus A."/>
            <person name="Lindquist E."/>
            <person name="Lucas S."/>
            <person name="Miller K."/>
            <person name="Shantappa S."/>
            <person name="Grigoriev I.V."/>
            <person name="Hibbett D.S."/>
            <person name="McLaughlin D.J."/>
            <person name="Spatafora J.W."/>
            <person name="Aime M.C."/>
        </authorList>
    </citation>
    <scope>NUCLEOTIDE SEQUENCE [LARGE SCALE GENOMIC DNA]</scope>
    <source>
        <strain evidence="9">ATCC MYA-4683 / CBS 633.66</strain>
    </source>
</reference>
<dbReference type="eggNOG" id="KOG2533">
    <property type="taxonomic scope" value="Eukaryota"/>
</dbReference>
<evidence type="ECO:0000256" key="2">
    <source>
        <dbReference type="ARBA" id="ARBA00022448"/>
    </source>
</evidence>
<dbReference type="InterPro" id="IPR036259">
    <property type="entry name" value="MFS_trans_sf"/>
</dbReference>
<evidence type="ECO:0000313" key="8">
    <source>
        <dbReference type="EMBL" id="EIM24005.1"/>
    </source>
</evidence>
<keyword evidence="5 6" id="KW-0472">Membrane</keyword>
<evidence type="ECO:0000256" key="3">
    <source>
        <dbReference type="ARBA" id="ARBA00022692"/>
    </source>
</evidence>
<dbReference type="GeneID" id="18471181"/>
<dbReference type="InParanoid" id="I4YJ63"/>
<feature type="transmembrane region" description="Helical" evidence="6">
    <location>
        <begin position="226"/>
        <end position="246"/>
    </location>
</feature>
<feature type="domain" description="Major facilitator superfamily (MFS) profile" evidence="7">
    <location>
        <begin position="62"/>
        <end position="482"/>
    </location>
</feature>
<name>I4YJ63_WALMC</name>
<dbReference type="Proteomes" id="UP000005242">
    <property type="component" value="Unassembled WGS sequence"/>
</dbReference>
<feature type="transmembrane region" description="Helical" evidence="6">
    <location>
        <begin position="129"/>
        <end position="148"/>
    </location>
</feature>
<evidence type="ECO:0000259" key="7">
    <source>
        <dbReference type="PROSITE" id="PS50850"/>
    </source>
</evidence>
<evidence type="ECO:0000256" key="6">
    <source>
        <dbReference type="SAM" id="Phobius"/>
    </source>
</evidence>
<dbReference type="FunFam" id="1.20.1250.20:FF:000013">
    <property type="entry name" value="MFS general substrate transporter"/>
    <property type="match status" value="1"/>
</dbReference>
<evidence type="ECO:0000313" key="9">
    <source>
        <dbReference type="Proteomes" id="UP000005242"/>
    </source>
</evidence>
<dbReference type="HOGENOM" id="CLU_001265_0_6_1"/>
<keyword evidence="9" id="KW-1185">Reference proteome</keyword>
<protein>
    <submittedName>
        <fullName evidence="8">MFS general substrate transporter</fullName>
    </submittedName>
</protein>
<dbReference type="OMA" id="LPHNARG"/>
<evidence type="ECO:0000256" key="1">
    <source>
        <dbReference type="ARBA" id="ARBA00004141"/>
    </source>
</evidence>
<keyword evidence="4 6" id="KW-1133">Transmembrane helix</keyword>
<accession>I4YJ63</accession>
<dbReference type="RefSeq" id="XP_006955839.1">
    <property type="nucleotide sequence ID" value="XM_006955777.1"/>
</dbReference>
<dbReference type="InterPro" id="IPR011701">
    <property type="entry name" value="MFS"/>
</dbReference>
<organism evidence="8 9">
    <name type="scientific">Wallemia mellicola (strain ATCC MYA-4683 / CBS 633.66)</name>
    <name type="common">Wallemia sebi (CBS 633.66)</name>
    <dbReference type="NCBI Taxonomy" id="671144"/>
    <lineage>
        <taxon>Eukaryota</taxon>
        <taxon>Fungi</taxon>
        <taxon>Dikarya</taxon>
        <taxon>Basidiomycota</taxon>
        <taxon>Wallemiomycotina</taxon>
        <taxon>Wallemiomycetes</taxon>
        <taxon>Wallemiales</taxon>
        <taxon>Wallemiaceae</taxon>
        <taxon>Wallemia</taxon>
    </lineage>
</organism>
<comment type="subcellular location">
    <subcellularLocation>
        <location evidence="1">Membrane</location>
        <topology evidence="1">Multi-pass membrane protein</topology>
    </subcellularLocation>
</comment>
<feature type="transmembrane region" description="Helical" evidence="6">
    <location>
        <begin position="102"/>
        <end position="122"/>
    </location>
</feature>
<dbReference type="Pfam" id="PF07690">
    <property type="entry name" value="MFS_1"/>
    <property type="match status" value="1"/>
</dbReference>
<dbReference type="KEGG" id="wse:WALSEDRAFT_30786"/>
<dbReference type="FunFam" id="1.20.1250.20:FF:000057">
    <property type="entry name" value="MFS general substrate transporter"/>
    <property type="match status" value="1"/>
</dbReference>
<dbReference type="OrthoDB" id="2985014at2759"/>
<dbReference type="GO" id="GO:0022857">
    <property type="term" value="F:transmembrane transporter activity"/>
    <property type="evidence" value="ECO:0007669"/>
    <property type="project" value="InterPro"/>
</dbReference>
<evidence type="ECO:0000256" key="4">
    <source>
        <dbReference type="ARBA" id="ARBA00022989"/>
    </source>
</evidence>
<keyword evidence="3 6" id="KW-0812">Transmembrane</keyword>
<proteinExistence type="predicted"/>
<feature type="transmembrane region" description="Helical" evidence="6">
    <location>
        <begin position="329"/>
        <end position="349"/>
    </location>
</feature>
<dbReference type="EMBL" id="JH668223">
    <property type="protein sequence ID" value="EIM24005.1"/>
    <property type="molecule type" value="Genomic_DNA"/>
</dbReference>
<gene>
    <name evidence="8" type="ORF">WALSEDRAFT_30786</name>
</gene>
<feature type="transmembrane region" description="Helical" evidence="6">
    <location>
        <begin position="452"/>
        <end position="475"/>
    </location>
</feature>
<dbReference type="InterPro" id="IPR020846">
    <property type="entry name" value="MFS_dom"/>
</dbReference>
<sequence length="519" mass="58964">MNIVDEKDLKQEYEEHEVAPDGVLRHGQTVDLETYSNDDEEFGGYENRKKMERKLLWKTDARFAIMIIIYILNYIDRNNVPAARHQGLEDDLELGYDNRYETVLSILYAGYIVMQVPSNGIVSLISRPSLYIGGAMALWGMISCLTGITQNYVGILLTRLFLGFVEAAFLPGAMFLLSKWYKKNELGVRMTLLYCGNLISNAFGNLIAAGIVNGMEGKLGHRAWRWLFYIEGALTIFVAVCAVFVLPDFPETERFLSPLERKLAIRRMAEDAGQVDTVMDKHEVLRGMKMALLDYRVWWLSLTLFGMVIGLSFNIYFPTLTEEMGFEGTQALLMCAPPWIFATIVAFPWSVSSDRFQERTFHILVSNLVSIVGFIIAIATQNKAARYFSLFLMTLGYCGFICVYAFTSSSFIRPTSRRSVAIAFVNAFSNIGNIAGSYIWDADKFGPSGYRQSYAICISCTGLSCFLILGFRYILVNLNKKIEKLEEEYPGMDPWDIPEKCDRKLDNALLVKRGFRYML</sequence>
<dbReference type="PROSITE" id="PS50850">
    <property type="entry name" value="MFS"/>
    <property type="match status" value="1"/>
</dbReference>
<dbReference type="Gene3D" id="1.20.1250.20">
    <property type="entry name" value="MFS general substrate transporter like domains"/>
    <property type="match status" value="2"/>
</dbReference>
<dbReference type="SUPFAM" id="SSF103473">
    <property type="entry name" value="MFS general substrate transporter"/>
    <property type="match status" value="1"/>
</dbReference>